<reference evidence="1" key="2">
    <citation type="submission" date="2022-01" db="EMBL/GenBank/DDBJ databases">
        <authorList>
            <person name="Yamashiro T."/>
            <person name="Shiraishi A."/>
            <person name="Satake H."/>
            <person name="Nakayama K."/>
        </authorList>
    </citation>
    <scope>NUCLEOTIDE SEQUENCE</scope>
</reference>
<sequence>MWSSSSEKFSRFHQMPRFENEFSARPEVMQDTQVREVSSLLQSMVAKFVNAESIAYTTDKEIVERVERSRIHDIISFYESNKLNLALLSLVPAYRALKGLMWTADKCSRVIETVMSIEISYIRGTFMCVPSQLKLVYMLFTVYVFTELKTGWDVPRIIANIDTHFNTLAEFVTSIWLGPLAFARLTELDHFMKIYPRLTCIFWHRFLTMKSLRAGDFGKWLSFRFLLELRDFIALQCVSCRVKVIRNEFDVRPEVTEDNQVQEASNSLKMVRQDVIEVSQFGGARQQKEEARRRLRKYKCTHA</sequence>
<gene>
    <name evidence="1" type="ORF">Tco_0839446</name>
</gene>
<dbReference type="EMBL" id="BQNB010012550">
    <property type="protein sequence ID" value="GJT04984.1"/>
    <property type="molecule type" value="Genomic_DNA"/>
</dbReference>
<name>A0ABQ5ASI1_9ASTR</name>
<organism evidence="1 2">
    <name type="scientific">Tanacetum coccineum</name>
    <dbReference type="NCBI Taxonomy" id="301880"/>
    <lineage>
        <taxon>Eukaryota</taxon>
        <taxon>Viridiplantae</taxon>
        <taxon>Streptophyta</taxon>
        <taxon>Embryophyta</taxon>
        <taxon>Tracheophyta</taxon>
        <taxon>Spermatophyta</taxon>
        <taxon>Magnoliopsida</taxon>
        <taxon>eudicotyledons</taxon>
        <taxon>Gunneridae</taxon>
        <taxon>Pentapetalae</taxon>
        <taxon>asterids</taxon>
        <taxon>campanulids</taxon>
        <taxon>Asterales</taxon>
        <taxon>Asteraceae</taxon>
        <taxon>Asteroideae</taxon>
        <taxon>Anthemideae</taxon>
        <taxon>Anthemidinae</taxon>
        <taxon>Tanacetum</taxon>
    </lineage>
</organism>
<dbReference type="Proteomes" id="UP001151760">
    <property type="component" value="Unassembled WGS sequence"/>
</dbReference>
<reference evidence="1" key="1">
    <citation type="journal article" date="2022" name="Int. J. Mol. Sci.">
        <title>Draft Genome of Tanacetum Coccineum: Genomic Comparison of Closely Related Tanacetum-Family Plants.</title>
        <authorList>
            <person name="Yamashiro T."/>
            <person name="Shiraishi A."/>
            <person name="Nakayama K."/>
            <person name="Satake H."/>
        </authorList>
    </citation>
    <scope>NUCLEOTIDE SEQUENCE</scope>
</reference>
<protein>
    <submittedName>
        <fullName evidence="1">Uncharacterized protein</fullName>
    </submittedName>
</protein>
<evidence type="ECO:0000313" key="2">
    <source>
        <dbReference type="Proteomes" id="UP001151760"/>
    </source>
</evidence>
<proteinExistence type="predicted"/>
<accession>A0ABQ5ASI1</accession>
<evidence type="ECO:0000313" key="1">
    <source>
        <dbReference type="EMBL" id="GJT04984.1"/>
    </source>
</evidence>
<keyword evidence="2" id="KW-1185">Reference proteome</keyword>
<comment type="caution">
    <text evidence="1">The sequence shown here is derived from an EMBL/GenBank/DDBJ whole genome shotgun (WGS) entry which is preliminary data.</text>
</comment>